<dbReference type="GO" id="GO:0016020">
    <property type="term" value="C:membrane"/>
    <property type="evidence" value="ECO:0007669"/>
    <property type="project" value="InterPro"/>
</dbReference>
<evidence type="ECO:0000256" key="6">
    <source>
        <dbReference type="ARBA" id="ARBA00022723"/>
    </source>
</evidence>
<accession>A0A1A9HYZ6</accession>
<dbReference type="AlphaFoldDB" id="A0A1A9HYZ6"/>
<dbReference type="GO" id="GO:0030158">
    <property type="term" value="F:protein xylosyltransferase activity"/>
    <property type="evidence" value="ECO:0007669"/>
    <property type="project" value="InterPro"/>
</dbReference>
<sequence length="288" mass="33662">MKLAHLILVHSNPVQTEKLIKRLYHPDADIYIHLDAKAPIDEFQYLTENQVTFIRTRVSIKWGDYSMVKATLRSFEEILASGVEYSHINLLSGQDYPLKSAQEIQKFLFANQGKTFMRSLAIPEEWDEPVGRLEKYNLGDLKFPGKYIVQDIINKILPKRKLPNHLKAYGRSQWFTITPECALYTIKYLKENSNVRRFFKRTWAADELIFQTILFNSELKHTIVNDHLRYIKFRKGDSRPKTLTVEDKNALLSSGKFYARKFDILKDSAILYLLDKIIDAEILINNCV</sequence>
<evidence type="ECO:0000256" key="2">
    <source>
        <dbReference type="ARBA" id="ARBA00004648"/>
    </source>
</evidence>
<evidence type="ECO:0000256" key="11">
    <source>
        <dbReference type="ARBA" id="ARBA00023136"/>
    </source>
</evidence>
<keyword evidence="12" id="KW-1015">Disulfide bond</keyword>
<keyword evidence="5" id="KW-0812">Transmembrane</keyword>
<evidence type="ECO:0000256" key="1">
    <source>
        <dbReference type="ARBA" id="ARBA00004323"/>
    </source>
</evidence>
<dbReference type="KEGG" id="nia:A8C56_02620"/>
<keyword evidence="11" id="KW-0472">Membrane</keyword>
<proteinExistence type="predicted"/>
<dbReference type="InterPro" id="IPR003406">
    <property type="entry name" value="Glyco_trans_14"/>
</dbReference>
<keyword evidence="16" id="KW-1185">Reference proteome</keyword>
<dbReference type="GO" id="GO:0015012">
    <property type="term" value="P:heparan sulfate proteoglycan biosynthetic process"/>
    <property type="evidence" value="ECO:0007669"/>
    <property type="project" value="TreeGrafter"/>
</dbReference>
<gene>
    <name evidence="15" type="ORF">A8C56_02620</name>
</gene>
<dbReference type="RefSeq" id="WP_067751667.1">
    <property type="nucleotide sequence ID" value="NZ_CP015772.1"/>
</dbReference>
<evidence type="ECO:0000256" key="5">
    <source>
        <dbReference type="ARBA" id="ARBA00022692"/>
    </source>
</evidence>
<evidence type="ECO:0000256" key="14">
    <source>
        <dbReference type="ARBA" id="ARBA00042865"/>
    </source>
</evidence>
<dbReference type="InterPro" id="IPR043538">
    <property type="entry name" value="XYLT"/>
</dbReference>
<keyword evidence="13" id="KW-0325">Glycoprotein</keyword>
<evidence type="ECO:0000256" key="7">
    <source>
        <dbReference type="ARBA" id="ARBA00022824"/>
    </source>
</evidence>
<dbReference type="GO" id="GO:0050650">
    <property type="term" value="P:chondroitin sulfate proteoglycan biosynthetic process"/>
    <property type="evidence" value="ECO:0007669"/>
    <property type="project" value="TreeGrafter"/>
</dbReference>
<keyword evidence="10" id="KW-0333">Golgi apparatus</keyword>
<evidence type="ECO:0000313" key="15">
    <source>
        <dbReference type="EMBL" id="ANH80019.1"/>
    </source>
</evidence>
<dbReference type="PANTHER" id="PTHR46025:SF3">
    <property type="entry name" value="XYLOSYLTRANSFERASE OXT"/>
    <property type="match status" value="1"/>
</dbReference>
<evidence type="ECO:0000256" key="13">
    <source>
        <dbReference type="ARBA" id="ARBA00023180"/>
    </source>
</evidence>
<evidence type="ECO:0000256" key="8">
    <source>
        <dbReference type="ARBA" id="ARBA00022968"/>
    </source>
</evidence>
<keyword evidence="6" id="KW-0479">Metal-binding</keyword>
<keyword evidence="8" id="KW-0735">Signal-anchor</keyword>
<keyword evidence="3" id="KW-0328">Glycosyltransferase</keyword>
<name>A0A1A9HYZ6_9BACT</name>
<evidence type="ECO:0000256" key="3">
    <source>
        <dbReference type="ARBA" id="ARBA00022676"/>
    </source>
</evidence>
<dbReference type="PANTHER" id="PTHR46025">
    <property type="entry name" value="XYLOSYLTRANSFERASE OXT"/>
    <property type="match status" value="1"/>
</dbReference>
<evidence type="ECO:0000256" key="4">
    <source>
        <dbReference type="ARBA" id="ARBA00022679"/>
    </source>
</evidence>
<evidence type="ECO:0000256" key="12">
    <source>
        <dbReference type="ARBA" id="ARBA00023157"/>
    </source>
</evidence>
<dbReference type="Pfam" id="PF02485">
    <property type="entry name" value="Branch"/>
    <property type="match status" value="1"/>
</dbReference>
<keyword evidence="9" id="KW-1133">Transmembrane helix</keyword>
<keyword evidence="7" id="KW-0256">Endoplasmic reticulum</keyword>
<dbReference type="Proteomes" id="UP000077667">
    <property type="component" value="Chromosome"/>
</dbReference>
<dbReference type="STRING" id="1176587.A8C56_02620"/>
<keyword evidence="4" id="KW-0808">Transferase</keyword>
<evidence type="ECO:0000256" key="10">
    <source>
        <dbReference type="ARBA" id="ARBA00023034"/>
    </source>
</evidence>
<evidence type="ECO:0000256" key="9">
    <source>
        <dbReference type="ARBA" id="ARBA00022989"/>
    </source>
</evidence>
<comment type="subcellular location">
    <subcellularLocation>
        <location evidence="2">Endoplasmic reticulum membrane</location>
        <topology evidence="2">Single-pass type II membrane protein</topology>
    </subcellularLocation>
    <subcellularLocation>
        <location evidence="1">Golgi apparatus membrane</location>
        <topology evidence="1">Single-pass type II membrane protein</topology>
    </subcellularLocation>
</comment>
<organism evidence="15 16">
    <name type="scientific">Niabella ginsenosidivorans</name>
    <dbReference type="NCBI Taxonomy" id="1176587"/>
    <lineage>
        <taxon>Bacteria</taxon>
        <taxon>Pseudomonadati</taxon>
        <taxon>Bacteroidota</taxon>
        <taxon>Chitinophagia</taxon>
        <taxon>Chitinophagales</taxon>
        <taxon>Chitinophagaceae</taxon>
        <taxon>Niabella</taxon>
    </lineage>
</organism>
<dbReference type="OrthoDB" id="7943907at2"/>
<reference evidence="15 16" key="1">
    <citation type="submission" date="2016-05" db="EMBL/GenBank/DDBJ databases">
        <title>Niabella ginsenosidivorans BS26 whole genome sequencing.</title>
        <authorList>
            <person name="Im W.T."/>
            <person name="Siddiqi M.Z."/>
        </authorList>
    </citation>
    <scope>NUCLEOTIDE SEQUENCE [LARGE SCALE GENOMIC DNA]</scope>
    <source>
        <strain evidence="15 16">BS26</strain>
    </source>
</reference>
<dbReference type="GO" id="GO:0046872">
    <property type="term" value="F:metal ion binding"/>
    <property type="evidence" value="ECO:0007669"/>
    <property type="project" value="UniProtKB-KW"/>
</dbReference>
<protein>
    <recommendedName>
        <fullName evidence="14">Peptide O-xylosyltransferase</fullName>
    </recommendedName>
</protein>
<dbReference type="EMBL" id="CP015772">
    <property type="protein sequence ID" value="ANH80019.1"/>
    <property type="molecule type" value="Genomic_DNA"/>
</dbReference>
<evidence type="ECO:0000313" key="16">
    <source>
        <dbReference type="Proteomes" id="UP000077667"/>
    </source>
</evidence>